<evidence type="ECO:0000259" key="1">
    <source>
        <dbReference type="SMART" id="SM00871"/>
    </source>
</evidence>
<dbReference type="PANTHER" id="PTHR40055:SF1">
    <property type="entry name" value="TRANSCRIPTIONAL REGULATOR YGIV-RELATED"/>
    <property type="match status" value="1"/>
</dbReference>
<proteinExistence type="predicted"/>
<gene>
    <name evidence="2" type="ORF">GCM10017161_42840</name>
</gene>
<dbReference type="InterPro" id="IPR010499">
    <property type="entry name" value="AraC_E-bd"/>
</dbReference>
<name>A0A919BRY0_9GAMM</name>
<dbReference type="EMBL" id="BNCK01000018">
    <property type="protein sequence ID" value="GHG08484.1"/>
    <property type="molecule type" value="Genomic_DNA"/>
</dbReference>
<dbReference type="Proteomes" id="UP000623842">
    <property type="component" value="Unassembled WGS sequence"/>
</dbReference>
<dbReference type="PANTHER" id="PTHR40055">
    <property type="entry name" value="TRANSCRIPTIONAL REGULATOR YGIV-RELATED"/>
    <property type="match status" value="1"/>
</dbReference>
<dbReference type="Gene3D" id="3.20.80.10">
    <property type="entry name" value="Regulatory factor, effector binding domain"/>
    <property type="match status" value="1"/>
</dbReference>
<dbReference type="InterPro" id="IPR050908">
    <property type="entry name" value="SmbC-like"/>
</dbReference>
<protein>
    <recommendedName>
        <fullName evidence="1">AraC effector-binding domain-containing protein</fullName>
    </recommendedName>
</protein>
<evidence type="ECO:0000313" key="3">
    <source>
        <dbReference type="Proteomes" id="UP000623842"/>
    </source>
</evidence>
<evidence type="ECO:0000313" key="2">
    <source>
        <dbReference type="EMBL" id="GHG08484.1"/>
    </source>
</evidence>
<feature type="domain" description="AraC effector-binding" evidence="1">
    <location>
        <begin position="8"/>
        <end position="161"/>
    </location>
</feature>
<sequence length="161" mass="18570">MPIEQEKFTVSIINLPDIQVATLRHIGDPNNVMTTVGKFIEWRRQYHTPPSVSDTYNLLYADPDDVEPQDYQFDICAQTDQPIENQDYGVFTQKIAGGRYAMLKFTGPDSQLSYPLSYLYGTWLEQQGHELRDAPCVIKRIKMFPDVPHHLTEIEILLPIN</sequence>
<accession>A0A919BRY0</accession>
<keyword evidence="3" id="KW-1185">Reference proteome</keyword>
<dbReference type="InterPro" id="IPR011256">
    <property type="entry name" value="Reg_factor_effector_dom_sf"/>
</dbReference>
<dbReference type="SUPFAM" id="SSF55136">
    <property type="entry name" value="Probable bacterial effector-binding domain"/>
    <property type="match status" value="1"/>
</dbReference>
<dbReference type="Pfam" id="PF06445">
    <property type="entry name" value="GyrI-like"/>
    <property type="match status" value="1"/>
</dbReference>
<reference evidence="2" key="2">
    <citation type="submission" date="2020-09" db="EMBL/GenBank/DDBJ databases">
        <authorList>
            <person name="Sun Q."/>
            <person name="Kim S."/>
        </authorList>
    </citation>
    <scope>NUCLEOTIDE SEQUENCE</scope>
    <source>
        <strain evidence="2">KCTC 42731</strain>
    </source>
</reference>
<organism evidence="2 3">
    <name type="scientific">Thalassotalea marina</name>
    <dbReference type="NCBI Taxonomy" id="1673741"/>
    <lineage>
        <taxon>Bacteria</taxon>
        <taxon>Pseudomonadati</taxon>
        <taxon>Pseudomonadota</taxon>
        <taxon>Gammaproteobacteria</taxon>
        <taxon>Alteromonadales</taxon>
        <taxon>Colwelliaceae</taxon>
        <taxon>Thalassotalea</taxon>
    </lineage>
</organism>
<reference evidence="2" key="1">
    <citation type="journal article" date="2014" name="Int. J. Syst. Evol. Microbiol.">
        <title>Complete genome sequence of Corynebacterium casei LMG S-19264T (=DSM 44701T), isolated from a smear-ripened cheese.</title>
        <authorList>
            <consortium name="US DOE Joint Genome Institute (JGI-PGF)"/>
            <person name="Walter F."/>
            <person name="Albersmeier A."/>
            <person name="Kalinowski J."/>
            <person name="Ruckert C."/>
        </authorList>
    </citation>
    <scope>NUCLEOTIDE SEQUENCE</scope>
    <source>
        <strain evidence="2">KCTC 42731</strain>
    </source>
</reference>
<comment type="caution">
    <text evidence="2">The sequence shown here is derived from an EMBL/GenBank/DDBJ whole genome shotgun (WGS) entry which is preliminary data.</text>
</comment>
<dbReference type="AlphaFoldDB" id="A0A919BRY0"/>
<dbReference type="SMART" id="SM00871">
    <property type="entry name" value="AraC_E_bind"/>
    <property type="match status" value="1"/>
</dbReference>
<dbReference type="InterPro" id="IPR029442">
    <property type="entry name" value="GyrI-like"/>
</dbReference>